<feature type="region of interest" description="Disordered" evidence="1">
    <location>
        <begin position="23"/>
        <end position="52"/>
    </location>
</feature>
<evidence type="ECO:0000313" key="2">
    <source>
        <dbReference type="Proteomes" id="UP000694906"/>
    </source>
</evidence>
<dbReference type="Proteomes" id="UP000694906">
    <property type="component" value="Unplaced"/>
</dbReference>
<protein>
    <submittedName>
        <fullName evidence="3 4">Uncharacterized protein LOC101712748 isoform X1</fullName>
    </submittedName>
</protein>
<dbReference type="GeneID" id="101712748"/>
<proteinExistence type="predicted"/>
<dbReference type="RefSeq" id="XP_021120433.1">
    <property type="nucleotide sequence ID" value="XM_021264774.1"/>
</dbReference>
<sequence length="239" mass="26317">MRNRSLNVLDGAQNCFLNSARRGCDRQQKGKRLPETRTPAPPSRPTSHWYGKSEENHSLHCLQKENFHHSIVSLSSFPHGPISPGNDLAHTIFVLAMGSWMLAFMGQLGIWQEPGSHCSPLRLQSAAGGQAPPSLPAPKYLCAALRPFGPSWEDTLWVLPRPIPIKGASCPARAQDVKPWCTPCQRLHLTQLGHLPAEEALLPSNPGTFSLSCLHLDCGFRHNVSFCVPDVISTHFPTK</sequence>
<accession>A0AAX6TDK4</accession>
<gene>
    <name evidence="3 4" type="primary">LOC101712748</name>
</gene>
<evidence type="ECO:0000256" key="1">
    <source>
        <dbReference type="SAM" id="MobiDB-lite"/>
    </source>
</evidence>
<reference evidence="3 4" key="1">
    <citation type="submission" date="2025-04" db="UniProtKB">
        <authorList>
            <consortium name="RefSeq"/>
        </authorList>
    </citation>
    <scope>IDENTIFICATION</scope>
</reference>
<evidence type="ECO:0000313" key="4">
    <source>
        <dbReference type="RefSeq" id="XP_021120433.1"/>
    </source>
</evidence>
<name>A0AAX6TDK4_HETGA</name>
<dbReference type="AlphaFoldDB" id="A0AAX6TDK4"/>
<keyword evidence="2" id="KW-1185">Reference proteome</keyword>
<feature type="compositionally biased region" description="Basic and acidic residues" evidence="1">
    <location>
        <begin position="23"/>
        <end position="35"/>
    </location>
</feature>
<organism evidence="2 3">
    <name type="scientific">Heterocephalus glaber</name>
    <name type="common">Naked mole rat</name>
    <dbReference type="NCBI Taxonomy" id="10181"/>
    <lineage>
        <taxon>Eukaryota</taxon>
        <taxon>Metazoa</taxon>
        <taxon>Chordata</taxon>
        <taxon>Craniata</taxon>
        <taxon>Vertebrata</taxon>
        <taxon>Euteleostomi</taxon>
        <taxon>Mammalia</taxon>
        <taxon>Eutheria</taxon>
        <taxon>Euarchontoglires</taxon>
        <taxon>Glires</taxon>
        <taxon>Rodentia</taxon>
        <taxon>Hystricomorpha</taxon>
        <taxon>Bathyergidae</taxon>
        <taxon>Heterocephalus</taxon>
    </lineage>
</organism>
<dbReference type="RefSeq" id="XP_021120432.1">
    <property type="nucleotide sequence ID" value="XM_021264773.1"/>
</dbReference>
<evidence type="ECO:0000313" key="3">
    <source>
        <dbReference type="RefSeq" id="XP_021120432.1"/>
    </source>
</evidence>